<keyword evidence="8 14" id="KW-0675">Receptor</keyword>
<dbReference type="EMBL" id="DRTB01000012">
    <property type="protein sequence ID" value="HHE04454.1"/>
    <property type="molecule type" value="Genomic_DNA"/>
</dbReference>
<dbReference type="AlphaFoldDB" id="A0A7C5HFA9"/>
<keyword evidence="6 11" id="KW-0798">TonB box</keyword>
<accession>A0A7C5HFA9</accession>
<comment type="caution">
    <text evidence="14">The sequence shown here is derived from an EMBL/GenBank/DDBJ whole genome shotgun (WGS) entry which is preliminary data.</text>
</comment>
<comment type="similarity">
    <text evidence="10 11">Belongs to the TonB-dependent receptor family.</text>
</comment>
<dbReference type="Proteomes" id="UP000886110">
    <property type="component" value="Unassembled WGS sequence"/>
</dbReference>
<dbReference type="Gene3D" id="2.40.170.20">
    <property type="entry name" value="TonB-dependent receptor, beta-barrel domain"/>
    <property type="match status" value="1"/>
</dbReference>
<dbReference type="PANTHER" id="PTHR30069:SF29">
    <property type="entry name" value="HEMOGLOBIN AND HEMOGLOBIN-HAPTOGLOBIN-BINDING PROTEIN 1-RELATED"/>
    <property type="match status" value="1"/>
</dbReference>
<name>A0A7C5HFA9_UNCW3</name>
<evidence type="ECO:0000256" key="7">
    <source>
        <dbReference type="ARBA" id="ARBA00023136"/>
    </source>
</evidence>
<organism evidence="14">
    <name type="scientific">candidate division WOR-3 bacterium</name>
    <dbReference type="NCBI Taxonomy" id="2052148"/>
    <lineage>
        <taxon>Bacteria</taxon>
        <taxon>Bacteria division WOR-3</taxon>
    </lineage>
</organism>
<keyword evidence="5" id="KW-0732">Signal</keyword>
<dbReference type="Gene3D" id="2.170.130.10">
    <property type="entry name" value="TonB-dependent receptor, plug domain"/>
    <property type="match status" value="1"/>
</dbReference>
<evidence type="ECO:0000256" key="10">
    <source>
        <dbReference type="PROSITE-ProRule" id="PRU01360"/>
    </source>
</evidence>
<keyword evidence="7 10" id="KW-0472">Membrane</keyword>
<dbReference type="GO" id="GO:0009279">
    <property type="term" value="C:cell outer membrane"/>
    <property type="evidence" value="ECO:0007669"/>
    <property type="project" value="UniProtKB-SubCell"/>
</dbReference>
<keyword evidence="2 10" id="KW-0813">Transport</keyword>
<dbReference type="SUPFAM" id="SSF56935">
    <property type="entry name" value="Porins"/>
    <property type="match status" value="1"/>
</dbReference>
<reference evidence="14" key="1">
    <citation type="journal article" date="2020" name="mSystems">
        <title>Genome- and Community-Level Interaction Insights into Carbon Utilization and Element Cycling Functions of Hydrothermarchaeota in Hydrothermal Sediment.</title>
        <authorList>
            <person name="Zhou Z."/>
            <person name="Liu Y."/>
            <person name="Xu W."/>
            <person name="Pan J."/>
            <person name="Luo Z.H."/>
            <person name="Li M."/>
        </authorList>
    </citation>
    <scope>NUCLEOTIDE SEQUENCE [LARGE SCALE GENOMIC DNA]</scope>
    <source>
        <strain evidence="14">HyVt-74</strain>
    </source>
</reference>
<evidence type="ECO:0000256" key="1">
    <source>
        <dbReference type="ARBA" id="ARBA00004571"/>
    </source>
</evidence>
<evidence type="ECO:0000256" key="4">
    <source>
        <dbReference type="ARBA" id="ARBA00022692"/>
    </source>
</evidence>
<dbReference type="InterPro" id="IPR000531">
    <property type="entry name" value="Beta-barrel_TonB"/>
</dbReference>
<keyword evidence="4 10" id="KW-0812">Transmembrane</keyword>
<protein>
    <submittedName>
        <fullName evidence="14">TonB-dependent receptor</fullName>
    </submittedName>
</protein>
<dbReference type="Pfam" id="PF07715">
    <property type="entry name" value="Plug"/>
    <property type="match status" value="1"/>
</dbReference>
<keyword evidence="9 10" id="KW-0998">Cell outer membrane</keyword>
<dbReference type="PROSITE" id="PS52016">
    <property type="entry name" value="TONB_DEPENDENT_REC_3"/>
    <property type="match status" value="1"/>
</dbReference>
<dbReference type="PANTHER" id="PTHR30069">
    <property type="entry name" value="TONB-DEPENDENT OUTER MEMBRANE RECEPTOR"/>
    <property type="match status" value="1"/>
</dbReference>
<evidence type="ECO:0000259" key="13">
    <source>
        <dbReference type="Pfam" id="PF07715"/>
    </source>
</evidence>
<feature type="domain" description="TonB-dependent receptor plug" evidence="13">
    <location>
        <begin position="25"/>
        <end position="124"/>
    </location>
</feature>
<dbReference type="InterPro" id="IPR039426">
    <property type="entry name" value="TonB-dep_rcpt-like"/>
</dbReference>
<dbReference type="InterPro" id="IPR012910">
    <property type="entry name" value="Plug_dom"/>
</dbReference>
<evidence type="ECO:0000256" key="11">
    <source>
        <dbReference type="RuleBase" id="RU003357"/>
    </source>
</evidence>
<evidence type="ECO:0000256" key="5">
    <source>
        <dbReference type="ARBA" id="ARBA00022729"/>
    </source>
</evidence>
<evidence type="ECO:0000256" key="8">
    <source>
        <dbReference type="ARBA" id="ARBA00023170"/>
    </source>
</evidence>
<sequence>MILLFLSISIYQLPEVTVIGERYSDLPFMVRIFSSDELKNFSSIGNALKSIPGINVMDYGTYGSMSSVQAMGARSNHTQIMIDGVPVNDPKTGMFDLSLIPINSVKKIEVVEGAGTVFKGRNSVSSAINIITGNRELSISGGSYGFGSLNLGSDVKGKSFNTYYERFDGFRENSNGYLFNSNLQFKNNRLFLTLKEIGVPGPVPNDYIPDFGDSNVSSKFNREKDLFILYSLPVSIKDINFQPFLSYSLMLPYTKYRDFTTYNQVDENDVYSTYSLGINSSYFINDFEVRLGIRLDSIEMVQKNRYIESESLHTISWGKMDWTSNISLIYTRKISNLSIFTSGRYDYNKAFKGIPNFTIGIRYKGKISPYLSIGSGYRKPSLNELYWPNWSNPELRPAKAVSFNMGLSNRYLSINGFYRNVKDMIGPDENWIPQNINKAHIYGFNFSLNYSSPLVSINGGFDYTKGIESVYALSFYDSSFTPHYSLFNRDLCYTPDKNLRLLLTLNIKPSIGIECLHIGKMVKSYRSTNFSVFPPEVKDTIESLPSYSIINVN</sequence>
<proteinExistence type="inferred from homology"/>
<evidence type="ECO:0000259" key="12">
    <source>
        <dbReference type="Pfam" id="PF00593"/>
    </source>
</evidence>
<dbReference type="Pfam" id="PF00593">
    <property type="entry name" value="TonB_dep_Rec_b-barrel"/>
    <property type="match status" value="1"/>
</dbReference>
<evidence type="ECO:0000256" key="2">
    <source>
        <dbReference type="ARBA" id="ARBA00022448"/>
    </source>
</evidence>
<feature type="non-terminal residue" evidence="14">
    <location>
        <position position="553"/>
    </location>
</feature>
<comment type="subcellular location">
    <subcellularLocation>
        <location evidence="1 10">Cell outer membrane</location>
        <topology evidence="1 10">Multi-pass membrane protein</topology>
    </subcellularLocation>
</comment>
<keyword evidence="3 10" id="KW-1134">Transmembrane beta strand</keyword>
<dbReference type="GO" id="GO:0015344">
    <property type="term" value="F:siderophore uptake transmembrane transporter activity"/>
    <property type="evidence" value="ECO:0007669"/>
    <property type="project" value="TreeGrafter"/>
</dbReference>
<evidence type="ECO:0000313" key="14">
    <source>
        <dbReference type="EMBL" id="HHE04454.1"/>
    </source>
</evidence>
<evidence type="ECO:0000256" key="3">
    <source>
        <dbReference type="ARBA" id="ARBA00022452"/>
    </source>
</evidence>
<feature type="domain" description="TonB-dependent receptor-like beta-barrel" evidence="12">
    <location>
        <begin position="144"/>
        <end position="468"/>
    </location>
</feature>
<evidence type="ECO:0000256" key="9">
    <source>
        <dbReference type="ARBA" id="ARBA00023237"/>
    </source>
</evidence>
<gene>
    <name evidence="14" type="ORF">ENL19_00150</name>
</gene>
<evidence type="ECO:0000256" key="6">
    <source>
        <dbReference type="ARBA" id="ARBA00023077"/>
    </source>
</evidence>
<dbReference type="InterPro" id="IPR036942">
    <property type="entry name" value="Beta-barrel_TonB_sf"/>
</dbReference>
<dbReference type="InterPro" id="IPR037066">
    <property type="entry name" value="Plug_dom_sf"/>
</dbReference>
<dbReference type="GO" id="GO:0044718">
    <property type="term" value="P:siderophore transmembrane transport"/>
    <property type="evidence" value="ECO:0007669"/>
    <property type="project" value="TreeGrafter"/>
</dbReference>